<organism evidence="5">
    <name type="scientific">marine metagenome</name>
    <dbReference type="NCBI Taxonomy" id="408172"/>
    <lineage>
        <taxon>unclassified sequences</taxon>
        <taxon>metagenomes</taxon>
        <taxon>ecological metagenomes</taxon>
    </lineage>
</organism>
<dbReference type="PANTHER" id="PTHR43785">
    <property type="entry name" value="GAMMA-GLUTAMYLPUTRESCINE SYNTHETASE"/>
    <property type="match status" value="1"/>
</dbReference>
<accession>A0A381YIU6</accession>
<sequence>LDKKRDDEGKPIPAQGANKTHVYGIPDLDMFGDLFHEINENCKIQDIPATTASSEFAAGQYEINLRHTGDLLKAADDAALLRRIIKETCSRHGYEATFMAKPFLDETGNGMHLHISVYDDNGKNIFASPSRYGNDHLKSAIAGLQSTFYDSFPIFIPNKNGYRRIKAGNFVPVNTSWSWNRRDVSLRIPAGSSKAKRIEHRAASADANPYLVLACILAGLHNGLKNKLKPSNFVNFDNTKGADSVVDDEMPTNLESSLNKFQSSDLLSKYLGKEYLELYTSTKLGEIEHMSSSFIPKEEYDFYL</sequence>
<evidence type="ECO:0000256" key="1">
    <source>
        <dbReference type="ARBA" id="ARBA00001946"/>
    </source>
</evidence>
<dbReference type="InterPro" id="IPR027303">
    <property type="entry name" value="Gln_synth_gly_rich_site"/>
</dbReference>
<evidence type="ECO:0000256" key="3">
    <source>
        <dbReference type="ARBA" id="ARBA00022842"/>
    </source>
</evidence>
<dbReference type="GO" id="GO:0006598">
    <property type="term" value="P:polyamine catabolic process"/>
    <property type="evidence" value="ECO:0007669"/>
    <property type="project" value="TreeGrafter"/>
</dbReference>
<dbReference type="AlphaFoldDB" id="A0A381YIU6"/>
<keyword evidence="3" id="KW-0460">Magnesium</keyword>
<feature type="non-terminal residue" evidence="5">
    <location>
        <position position="1"/>
    </location>
</feature>
<dbReference type="GO" id="GO:0004356">
    <property type="term" value="F:glutamine synthetase activity"/>
    <property type="evidence" value="ECO:0007669"/>
    <property type="project" value="InterPro"/>
</dbReference>
<gene>
    <name evidence="5" type="ORF">METZ01_LOCUS129759</name>
</gene>
<feature type="domain" description="GS catalytic" evidence="4">
    <location>
        <begin position="1"/>
        <end position="304"/>
    </location>
</feature>
<dbReference type="Pfam" id="PF00120">
    <property type="entry name" value="Gln-synt_C"/>
    <property type="match status" value="1"/>
</dbReference>
<dbReference type="PANTHER" id="PTHR43785:SF12">
    <property type="entry name" value="TYPE-1 GLUTAMINE SYNTHETASE 2"/>
    <property type="match status" value="1"/>
</dbReference>
<comment type="cofactor">
    <cofactor evidence="1">
        <name>Mg(2+)</name>
        <dbReference type="ChEBI" id="CHEBI:18420"/>
    </cofactor>
</comment>
<dbReference type="InterPro" id="IPR008146">
    <property type="entry name" value="Gln_synth_cat_dom"/>
</dbReference>
<reference evidence="5" key="1">
    <citation type="submission" date="2018-05" db="EMBL/GenBank/DDBJ databases">
        <authorList>
            <person name="Lanie J.A."/>
            <person name="Ng W.-L."/>
            <person name="Kazmierczak K.M."/>
            <person name="Andrzejewski T.M."/>
            <person name="Davidsen T.M."/>
            <person name="Wayne K.J."/>
            <person name="Tettelin H."/>
            <person name="Glass J.I."/>
            <person name="Rusch D."/>
            <person name="Podicherti R."/>
            <person name="Tsui H.-C.T."/>
            <person name="Winkler M.E."/>
        </authorList>
    </citation>
    <scope>NUCLEOTIDE SEQUENCE</scope>
</reference>
<protein>
    <recommendedName>
        <fullName evidence="4">GS catalytic domain-containing protein</fullName>
    </recommendedName>
</protein>
<dbReference type="GO" id="GO:0006542">
    <property type="term" value="P:glutamine biosynthetic process"/>
    <property type="evidence" value="ECO:0007669"/>
    <property type="project" value="TreeGrafter"/>
</dbReference>
<dbReference type="SUPFAM" id="SSF55931">
    <property type="entry name" value="Glutamine synthetase/guanido kinase"/>
    <property type="match status" value="1"/>
</dbReference>
<dbReference type="InterPro" id="IPR014746">
    <property type="entry name" value="Gln_synth/guanido_kin_cat_dom"/>
</dbReference>
<dbReference type="PROSITE" id="PS00181">
    <property type="entry name" value="GLNA_ATP"/>
    <property type="match status" value="1"/>
</dbReference>
<evidence type="ECO:0000256" key="2">
    <source>
        <dbReference type="ARBA" id="ARBA00022598"/>
    </source>
</evidence>
<proteinExistence type="predicted"/>
<dbReference type="Gene3D" id="3.30.590.10">
    <property type="entry name" value="Glutamine synthetase/guanido kinase, catalytic domain"/>
    <property type="match status" value="1"/>
</dbReference>
<keyword evidence="2" id="KW-0436">Ligase</keyword>
<name>A0A381YIU6_9ZZZZ</name>
<dbReference type="SMART" id="SM01230">
    <property type="entry name" value="Gln-synt_C"/>
    <property type="match status" value="1"/>
</dbReference>
<evidence type="ECO:0000259" key="4">
    <source>
        <dbReference type="PROSITE" id="PS51987"/>
    </source>
</evidence>
<dbReference type="PROSITE" id="PS51987">
    <property type="entry name" value="GS_CATALYTIC"/>
    <property type="match status" value="1"/>
</dbReference>
<dbReference type="EMBL" id="UINC01018330">
    <property type="protein sequence ID" value="SVA76905.1"/>
    <property type="molecule type" value="Genomic_DNA"/>
</dbReference>
<evidence type="ECO:0000313" key="5">
    <source>
        <dbReference type="EMBL" id="SVA76905.1"/>
    </source>
</evidence>